<dbReference type="PANTHER" id="PTHR46018:SF2">
    <property type="entry name" value="ZINC PHOSPHODIESTERASE ELAC PROTEIN 1"/>
    <property type="match status" value="1"/>
</dbReference>
<comment type="caution">
    <text evidence="3">The sequence shown here is derived from an EMBL/GenBank/DDBJ whole genome shotgun (WGS) entry which is preliminary data.</text>
</comment>
<accession>A0A318IY94</accession>
<name>A0A318IY94_9BURK</name>
<dbReference type="Gene3D" id="3.60.15.10">
    <property type="entry name" value="Ribonuclease Z/Hydroxyacylglutathione hydrolase-like"/>
    <property type="match status" value="1"/>
</dbReference>
<dbReference type="SUPFAM" id="SSF56281">
    <property type="entry name" value="Metallo-hydrolase/oxidoreductase"/>
    <property type="match status" value="1"/>
</dbReference>
<dbReference type="Pfam" id="PF12706">
    <property type="entry name" value="Lactamase_B_2"/>
    <property type="match status" value="1"/>
</dbReference>
<sequence>MKSQRFFIITLAILLLLVLGLYLLRTPISLAIAERMIAQRLSANPLAELPDGLHVGVCGAGSPFPDDKRSGPCTLVIAGQRQFIFDLGSGTVRNLGKMGFSAGQIDAVFITHFHSDHIDGMGEFLLQRWVSASNQNPVPVYGPTGLETVVQGIIQAYKLDQGYRVAHHGEATMPPGGFGGVVKSFTPLAQGSLTLLKDADLEIAAFTVEHGPIHPAVGYRINYKGRSLLISGDTVKSAVVQAQARDVDLLLHEALSIPLTKLLEKAADKAGKAHLKKIFNDITNYHTTPEQAAEIARDAKVGALLLNHIAPPLPLPGMEAAFLGDAGNIYQGKIRVGVDGDFVSMPVNSKQIVFSKRF</sequence>
<dbReference type="RefSeq" id="WP_110256922.1">
    <property type="nucleotide sequence ID" value="NZ_QJKB01000008.1"/>
</dbReference>
<dbReference type="OrthoDB" id="9803916at2"/>
<dbReference type="PANTHER" id="PTHR46018">
    <property type="entry name" value="ZINC PHOSPHODIESTERASE ELAC PROTEIN 1"/>
    <property type="match status" value="1"/>
</dbReference>
<dbReference type="InterPro" id="IPR036866">
    <property type="entry name" value="RibonucZ/Hydroxyglut_hydro"/>
</dbReference>
<dbReference type="Proteomes" id="UP000247792">
    <property type="component" value="Unassembled WGS sequence"/>
</dbReference>
<keyword evidence="1" id="KW-0378">Hydrolase</keyword>
<dbReference type="EMBL" id="QJKB01000008">
    <property type="protein sequence ID" value="PXX40174.1"/>
    <property type="molecule type" value="Genomic_DNA"/>
</dbReference>
<evidence type="ECO:0000259" key="2">
    <source>
        <dbReference type="SMART" id="SM00849"/>
    </source>
</evidence>
<dbReference type="CDD" id="cd07719">
    <property type="entry name" value="arylsulfatase_AtsA-like_MBL-fold"/>
    <property type="match status" value="1"/>
</dbReference>
<feature type="domain" description="Metallo-beta-lactamase" evidence="2">
    <location>
        <begin position="70"/>
        <end position="274"/>
    </location>
</feature>
<organism evidence="3 4">
    <name type="scientific">Undibacterium pigrum</name>
    <dbReference type="NCBI Taxonomy" id="401470"/>
    <lineage>
        <taxon>Bacteria</taxon>
        <taxon>Pseudomonadati</taxon>
        <taxon>Pseudomonadota</taxon>
        <taxon>Betaproteobacteria</taxon>
        <taxon>Burkholderiales</taxon>
        <taxon>Oxalobacteraceae</taxon>
        <taxon>Undibacterium</taxon>
    </lineage>
</organism>
<evidence type="ECO:0000313" key="3">
    <source>
        <dbReference type="EMBL" id="PXX40174.1"/>
    </source>
</evidence>
<gene>
    <name evidence="3" type="ORF">DFR42_1087</name>
</gene>
<keyword evidence="4" id="KW-1185">Reference proteome</keyword>
<dbReference type="GO" id="GO:0042781">
    <property type="term" value="F:3'-tRNA processing endoribonuclease activity"/>
    <property type="evidence" value="ECO:0007669"/>
    <property type="project" value="TreeGrafter"/>
</dbReference>
<evidence type="ECO:0000256" key="1">
    <source>
        <dbReference type="ARBA" id="ARBA00022801"/>
    </source>
</evidence>
<reference evidence="3 4" key="1">
    <citation type="submission" date="2018-05" db="EMBL/GenBank/DDBJ databases">
        <title>Genomic Encyclopedia of Type Strains, Phase IV (KMG-IV): sequencing the most valuable type-strain genomes for metagenomic binning, comparative biology and taxonomic classification.</title>
        <authorList>
            <person name="Goeker M."/>
        </authorList>
    </citation>
    <scope>NUCLEOTIDE SEQUENCE [LARGE SCALE GENOMIC DNA]</scope>
    <source>
        <strain evidence="3 4">DSM 19792</strain>
    </source>
</reference>
<dbReference type="InterPro" id="IPR044094">
    <property type="entry name" value="AtsA-like_MBL-fold"/>
</dbReference>
<dbReference type="AlphaFoldDB" id="A0A318IY94"/>
<dbReference type="SMART" id="SM00849">
    <property type="entry name" value="Lactamase_B"/>
    <property type="match status" value="1"/>
</dbReference>
<evidence type="ECO:0000313" key="4">
    <source>
        <dbReference type="Proteomes" id="UP000247792"/>
    </source>
</evidence>
<proteinExistence type="predicted"/>
<dbReference type="InterPro" id="IPR001279">
    <property type="entry name" value="Metallo-B-lactamas"/>
</dbReference>
<protein>
    <submittedName>
        <fullName evidence="3">Ribonuclease Z</fullName>
    </submittedName>
</protein>